<dbReference type="InterPro" id="IPR011761">
    <property type="entry name" value="ATP-grasp"/>
</dbReference>
<organism evidence="3 4">
    <name type="scientific">Okeania hirsuta</name>
    <dbReference type="NCBI Taxonomy" id="1458930"/>
    <lineage>
        <taxon>Bacteria</taxon>
        <taxon>Bacillati</taxon>
        <taxon>Cyanobacteriota</taxon>
        <taxon>Cyanophyceae</taxon>
        <taxon>Oscillatoriophycideae</taxon>
        <taxon>Oscillatoriales</taxon>
        <taxon>Microcoleaceae</taxon>
        <taxon>Okeania</taxon>
    </lineage>
</organism>
<dbReference type="GO" id="GO:0005737">
    <property type="term" value="C:cytoplasm"/>
    <property type="evidence" value="ECO:0007669"/>
    <property type="project" value="TreeGrafter"/>
</dbReference>
<keyword evidence="1" id="KW-0067">ATP-binding</keyword>
<dbReference type="PANTHER" id="PTHR21621:SF0">
    <property type="entry name" value="BETA-CITRYLGLUTAMATE SYNTHASE B-RELATED"/>
    <property type="match status" value="1"/>
</dbReference>
<dbReference type="AlphaFoldDB" id="A0A3N6RSB7"/>
<dbReference type="SUPFAM" id="SSF56059">
    <property type="entry name" value="Glutathione synthetase ATP-binding domain-like"/>
    <property type="match status" value="1"/>
</dbReference>
<dbReference type="InterPro" id="IPR013651">
    <property type="entry name" value="ATP-grasp_RimK-type"/>
</dbReference>
<dbReference type="OrthoDB" id="583309at2"/>
<keyword evidence="1" id="KW-0547">Nucleotide-binding</keyword>
<dbReference type="RefSeq" id="WP_124146222.1">
    <property type="nucleotide sequence ID" value="NZ_CAWOKI010000144.1"/>
</dbReference>
<sequence length="312" mass="34843">MLILLWGLPGDSPLAAVQKELQNLGIPHVLLNQREIIETEVKLSVGEKITGEICTPTDKIDLNAVTGVYLRPHDSYKLPEIMEAGPESYAWQHATAVDNALLSWVEMTSALVLNRFSAMAANNSKPYQLQQIRKFGFQVPDTLVTTTPNAVHEFWQDHGSVIYKSVSSTRSKVSQLRPERAERLDNVVSCPTQFQQYIPGRDYRVHVVGGDVFACAISSAADDYRYAGVTNAPEIFSYRLPEDIENKCRVMAAEMELSLAGIDLRETPEGEWYCFEVNPSPGFTYYQQETNQPISNAIARLLASGKTVSRKL</sequence>
<accession>A0A3N6RSB7</accession>
<dbReference type="GO" id="GO:0046872">
    <property type="term" value="F:metal ion binding"/>
    <property type="evidence" value="ECO:0007669"/>
    <property type="project" value="InterPro"/>
</dbReference>
<reference evidence="3 4" key="1">
    <citation type="journal article" date="2018" name="ACS Chem. Biol.">
        <title>Ketoreductase domain dysfunction expands chemodiversity: malyngamide biosynthesis in the cyanobacterium Okeania hirsuta.</title>
        <authorList>
            <person name="Moss N.A."/>
            <person name="Leao T."/>
            <person name="Rankin M."/>
            <person name="McCullough T.M."/>
            <person name="Qu P."/>
            <person name="Korobeynikov A."/>
            <person name="Smith J.L."/>
            <person name="Gerwick L."/>
            <person name="Gerwick W.H."/>
        </authorList>
    </citation>
    <scope>NUCLEOTIDE SEQUENCE [LARGE SCALE GENOMIC DNA]</scope>
    <source>
        <strain evidence="3 4">PAB10Feb10-1</strain>
    </source>
</reference>
<dbReference type="Gene3D" id="3.30.470.20">
    <property type="entry name" value="ATP-grasp fold, B domain"/>
    <property type="match status" value="1"/>
</dbReference>
<dbReference type="PANTHER" id="PTHR21621">
    <property type="entry name" value="RIBOSOMAL PROTEIN S6 MODIFICATION PROTEIN"/>
    <property type="match status" value="1"/>
</dbReference>
<name>A0A3N6RSB7_9CYAN</name>
<dbReference type="GO" id="GO:0005524">
    <property type="term" value="F:ATP binding"/>
    <property type="evidence" value="ECO:0007669"/>
    <property type="project" value="UniProtKB-UniRule"/>
</dbReference>
<evidence type="ECO:0000313" key="4">
    <source>
        <dbReference type="Proteomes" id="UP000269154"/>
    </source>
</evidence>
<comment type="caution">
    <text evidence="3">The sequence shown here is derived from an EMBL/GenBank/DDBJ whole genome shotgun (WGS) entry which is preliminary data.</text>
</comment>
<dbReference type="EMBL" id="RCBY01000002">
    <property type="protein sequence ID" value="RQH57550.1"/>
    <property type="molecule type" value="Genomic_DNA"/>
</dbReference>
<proteinExistence type="predicted"/>
<dbReference type="Proteomes" id="UP000269154">
    <property type="component" value="Unassembled WGS sequence"/>
</dbReference>
<evidence type="ECO:0000313" key="3">
    <source>
        <dbReference type="EMBL" id="RQH57550.1"/>
    </source>
</evidence>
<dbReference type="PROSITE" id="PS50975">
    <property type="entry name" value="ATP_GRASP"/>
    <property type="match status" value="1"/>
</dbReference>
<evidence type="ECO:0000259" key="2">
    <source>
        <dbReference type="PROSITE" id="PS50975"/>
    </source>
</evidence>
<evidence type="ECO:0000256" key="1">
    <source>
        <dbReference type="PROSITE-ProRule" id="PRU00409"/>
    </source>
</evidence>
<keyword evidence="4" id="KW-1185">Reference proteome</keyword>
<protein>
    <submittedName>
        <fullName evidence="3">RimK domain-containing protein ATP-grasp</fullName>
    </submittedName>
</protein>
<dbReference type="GO" id="GO:0018169">
    <property type="term" value="F:ribosomal S6-glutamic acid ligase activity"/>
    <property type="evidence" value="ECO:0007669"/>
    <property type="project" value="TreeGrafter"/>
</dbReference>
<gene>
    <name evidence="3" type="ORF">D5R40_00825</name>
</gene>
<dbReference type="GO" id="GO:0009432">
    <property type="term" value="P:SOS response"/>
    <property type="evidence" value="ECO:0007669"/>
    <property type="project" value="TreeGrafter"/>
</dbReference>
<feature type="domain" description="ATP-grasp" evidence="2">
    <location>
        <begin position="129"/>
        <end position="303"/>
    </location>
</feature>
<dbReference type="Pfam" id="PF08443">
    <property type="entry name" value="RimK"/>
    <property type="match status" value="1"/>
</dbReference>